<dbReference type="Gene3D" id="1.50.10.10">
    <property type="match status" value="1"/>
</dbReference>
<dbReference type="Pfam" id="PF03633">
    <property type="entry name" value="Glyco_hydro_65C"/>
    <property type="match status" value="1"/>
</dbReference>
<proteinExistence type="predicted"/>
<evidence type="ECO:0000313" key="5">
    <source>
        <dbReference type="Proteomes" id="UP001642540"/>
    </source>
</evidence>
<reference evidence="4 5" key="1">
    <citation type="submission" date="2024-08" db="EMBL/GenBank/DDBJ databases">
        <authorList>
            <person name="Cucini C."/>
            <person name="Frati F."/>
        </authorList>
    </citation>
    <scope>NUCLEOTIDE SEQUENCE [LARGE SCALE GENOMIC DNA]</scope>
</reference>
<evidence type="ECO:0000259" key="3">
    <source>
        <dbReference type="Pfam" id="PF22422"/>
    </source>
</evidence>
<feature type="domain" description="Glycoside hydrolase family 65 C-terminal" evidence="2">
    <location>
        <begin position="433"/>
        <end position="487"/>
    </location>
</feature>
<dbReference type="SUPFAM" id="SSF48208">
    <property type="entry name" value="Six-hairpin glycosidases"/>
    <property type="match status" value="1"/>
</dbReference>
<dbReference type="InterPro" id="IPR008979">
    <property type="entry name" value="Galactose-bd-like_sf"/>
</dbReference>
<keyword evidence="1" id="KW-0732">Signal</keyword>
<dbReference type="InterPro" id="IPR008928">
    <property type="entry name" value="6-hairpin_glycosidase_sf"/>
</dbReference>
<organism evidence="4 5">
    <name type="scientific">Orchesella dallaii</name>
    <dbReference type="NCBI Taxonomy" id="48710"/>
    <lineage>
        <taxon>Eukaryota</taxon>
        <taxon>Metazoa</taxon>
        <taxon>Ecdysozoa</taxon>
        <taxon>Arthropoda</taxon>
        <taxon>Hexapoda</taxon>
        <taxon>Collembola</taxon>
        <taxon>Entomobryomorpha</taxon>
        <taxon>Entomobryoidea</taxon>
        <taxon>Orchesellidae</taxon>
        <taxon>Orchesellinae</taxon>
        <taxon>Orchesella</taxon>
    </lineage>
</organism>
<dbReference type="InterPro" id="IPR012341">
    <property type="entry name" value="6hp_glycosidase-like_sf"/>
</dbReference>
<gene>
    <name evidence="4" type="ORF">ODALV1_LOCUS8704</name>
</gene>
<protein>
    <recommendedName>
        <fullName evidence="6">Alpha,alpha-trehalase</fullName>
    </recommendedName>
</protein>
<dbReference type="Gene3D" id="2.60.120.260">
    <property type="entry name" value="Galactose-binding domain-like"/>
    <property type="match status" value="2"/>
</dbReference>
<evidence type="ECO:0000259" key="2">
    <source>
        <dbReference type="Pfam" id="PF03633"/>
    </source>
</evidence>
<keyword evidence="5" id="KW-1185">Reference proteome</keyword>
<sequence length="806" mass="91839">MDLKVIILLGCLAGLALAQTTNFVNQNSKLEGFAEPQWYKDNIPFVEVPDTEIEQVYYYRFSSHKRHLRYSVPGAGYTVTEFVHKVGYSQKFDTINAAAGHHIYESRWLRNPRYAEDYINFWSREGAANQQYSEWIADASYSTYLLTGNKDFITSQQAGLVNNFNGWNDRYEPALDMYFLSPHDDAMEHSASSEQTDDPYHGGLGYRPSFNSEMYANAIAISKIARLNNDTRTAEEFEGRAAAIRRGILDHLWDDERTFFYHMFREDNPNNELLDTREEIGLFPWRFGVPDPEDPKYARAWEHLFDPQGFDSAYGPTTCEQRSRWFDGNQTAQCCWWNGNSWPYSTGMVINSLGAQLRNYGSTNVVNVNTFLEVLHKYAETQFKNDKPYVAECHSPYQKLWVCDGFNHSEHYAHSTYVDNVLGDLLGIEPQSDNSFVINPLIPSSWPYFIVENLFYHGHNITVLYDEDGSKYNTGSGMKIFLNGEQVASQPQLGRMSVNIPAPIVDESYARRKVENYAANVNGFGYPMVDASFTSIDASVWQVVDGRIFYDHVPSNRWTNYQSPNEVDWFSVDFGPGRVKTVNEVKVYVYSDVATQEGDVDCPTSIIVEILSSSGSWEQARNQVSTPSVCVPNDVLTIRFDPVTTEKIRLVLSRNRQDNWFVGMTEVEIWATWPQVSEEGTYEAEDGYITNANIRAAQSASGGSFVGQIDPSDSSVEFTGVWVEESKEYEVRVYYSNGIQDQATMIISANNVNSQVADFPPTLNGWGQFDSNTFVTLRIPLFRGNNAVIFKHGDNFVELDRIRVMM</sequence>
<accession>A0ABP1QAZ1</accession>
<dbReference type="Pfam" id="PF22422">
    <property type="entry name" value="MGH1-like_GH"/>
    <property type="match status" value="1"/>
</dbReference>
<comment type="caution">
    <text evidence="4">The sequence shown here is derived from an EMBL/GenBank/DDBJ whole genome shotgun (WGS) entry which is preliminary data.</text>
</comment>
<dbReference type="EMBL" id="CAXLJM020000026">
    <property type="protein sequence ID" value="CAL8094131.1"/>
    <property type="molecule type" value="Genomic_DNA"/>
</dbReference>
<evidence type="ECO:0008006" key="6">
    <source>
        <dbReference type="Google" id="ProtNLM"/>
    </source>
</evidence>
<dbReference type="Proteomes" id="UP001642540">
    <property type="component" value="Unassembled WGS sequence"/>
</dbReference>
<feature type="signal peptide" evidence="1">
    <location>
        <begin position="1"/>
        <end position="18"/>
    </location>
</feature>
<dbReference type="SUPFAM" id="SSF49785">
    <property type="entry name" value="Galactose-binding domain-like"/>
    <property type="match status" value="1"/>
</dbReference>
<dbReference type="InterPro" id="IPR054491">
    <property type="entry name" value="MGH1-like_GH"/>
</dbReference>
<feature type="domain" description="Mannosylglycerate hydrolase MGH1-like glycoside hydrolase" evidence="3">
    <location>
        <begin position="94"/>
        <end position="415"/>
    </location>
</feature>
<evidence type="ECO:0000313" key="4">
    <source>
        <dbReference type="EMBL" id="CAL8094131.1"/>
    </source>
</evidence>
<name>A0ABP1QAZ1_9HEXA</name>
<dbReference type="InterPro" id="IPR005194">
    <property type="entry name" value="Glyco_hydro_65_C"/>
</dbReference>
<evidence type="ECO:0000256" key="1">
    <source>
        <dbReference type="SAM" id="SignalP"/>
    </source>
</evidence>
<feature type="chain" id="PRO_5046610628" description="Alpha,alpha-trehalase" evidence="1">
    <location>
        <begin position="19"/>
        <end position="806"/>
    </location>
</feature>